<dbReference type="Gene3D" id="3.30.2130.10">
    <property type="entry name" value="VC0802-like"/>
    <property type="match status" value="1"/>
</dbReference>
<protein>
    <submittedName>
        <fullName evidence="2">Ribonuclease H</fullName>
    </submittedName>
</protein>
<dbReference type="InterPro" id="IPR018717">
    <property type="entry name" value="DUF2241"/>
</dbReference>
<dbReference type="PATRIC" id="fig|1453496.5.peg.4379"/>
<dbReference type="EMBL" id="CP009706">
    <property type="protein sequence ID" value="AIU74688.1"/>
    <property type="molecule type" value="Genomic_DNA"/>
</dbReference>
<dbReference type="AlphaFoldDB" id="A0A097R7I2"/>
<evidence type="ECO:0000313" key="3">
    <source>
        <dbReference type="Proteomes" id="UP000029986"/>
    </source>
</evidence>
<dbReference type="HOGENOM" id="CLU_113369_0_0_6"/>
<dbReference type="RefSeq" id="WP_025799561.1">
    <property type="nucleotide sequence ID" value="NZ_CP009706.1"/>
</dbReference>
<dbReference type="KEGG" id="hav:AT03_21285"/>
<feature type="domain" description="DUF2241" evidence="1">
    <location>
        <begin position="2"/>
        <end position="71"/>
    </location>
</feature>
<gene>
    <name evidence="2" type="ORF">AT03_21285</name>
</gene>
<organism evidence="2 3">
    <name type="scientific">Hafnia alvei FB1</name>
    <dbReference type="NCBI Taxonomy" id="1453496"/>
    <lineage>
        <taxon>Bacteria</taxon>
        <taxon>Pseudomonadati</taxon>
        <taxon>Pseudomonadota</taxon>
        <taxon>Gammaproteobacteria</taxon>
        <taxon>Enterobacterales</taxon>
        <taxon>Hafniaceae</taxon>
        <taxon>Hafnia</taxon>
    </lineage>
</organism>
<dbReference type="InterPro" id="IPR045865">
    <property type="entry name" value="ACT-like_dom_sf"/>
</dbReference>
<evidence type="ECO:0000259" key="1">
    <source>
        <dbReference type="Pfam" id="PF10000"/>
    </source>
</evidence>
<dbReference type="Pfam" id="PF10000">
    <property type="entry name" value="ACT_3"/>
    <property type="match status" value="1"/>
</dbReference>
<dbReference type="Proteomes" id="UP000029986">
    <property type="component" value="Chromosome"/>
</dbReference>
<evidence type="ECO:0000313" key="2">
    <source>
        <dbReference type="EMBL" id="AIU74688.1"/>
    </source>
</evidence>
<reference evidence="2 3" key="1">
    <citation type="journal article" date="2014" name="Gut Pathog.">
        <title>Gene clusters of Hafnia alvei strain FB1 important in survival and pathogenesis: a draft genome perspective.</title>
        <authorList>
            <person name="Tan J.Y."/>
            <person name="Yin W.F."/>
            <person name="Chan K.G."/>
        </authorList>
    </citation>
    <scope>NUCLEOTIDE SEQUENCE [LARGE SCALE GENOMIC DNA]</scope>
    <source>
        <strain evidence="2 3">FB1</strain>
    </source>
</reference>
<sequence>MSGIKDITQLLASMEPTLNTQAFVFCTSQSLTLEQAAALNPQGLFLETEGITLILTREDAQAAGFDTSSDFRQITLTVHSSLEAVGLTAAIAAELAQAGISANVVAAYYHDHIFVPAADAQRALAVLTQLQQRSALA</sequence>
<proteinExistence type="predicted"/>
<dbReference type="PANTHER" id="PTHR39199">
    <property type="entry name" value="BLR5128 PROTEIN"/>
    <property type="match status" value="1"/>
</dbReference>
<dbReference type="OrthoDB" id="517867at2"/>
<dbReference type="eggNOG" id="COG3602">
    <property type="taxonomic scope" value="Bacteria"/>
</dbReference>
<accession>A0A097R7I2</accession>
<dbReference type="SUPFAM" id="SSF55021">
    <property type="entry name" value="ACT-like"/>
    <property type="match status" value="2"/>
</dbReference>
<name>A0A097R7I2_HAFAL</name>
<keyword evidence="3" id="KW-1185">Reference proteome</keyword>
<dbReference type="PANTHER" id="PTHR39199:SF1">
    <property type="entry name" value="BLR5128 PROTEIN"/>
    <property type="match status" value="1"/>
</dbReference>